<dbReference type="PANTHER" id="PTHR33050:SF8">
    <property type="entry name" value="REVERSE TRANSCRIPTASE DOMAIN-CONTAINING PROTEIN"/>
    <property type="match status" value="1"/>
</dbReference>
<protein>
    <submittedName>
        <fullName evidence="10">Tetraspanin</fullName>
    </submittedName>
</protein>
<dbReference type="Proteomes" id="UP000095280">
    <property type="component" value="Unplaced"/>
</dbReference>
<dbReference type="CDD" id="cd03156">
    <property type="entry name" value="uroplakin_I_like_LEL"/>
    <property type="match status" value="1"/>
</dbReference>
<evidence type="ECO:0000256" key="5">
    <source>
        <dbReference type="ARBA" id="ARBA00023136"/>
    </source>
</evidence>
<comment type="subcellular location">
    <subcellularLocation>
        <location evidence="1">Membrane</location>
        <topology evidence="1">Multi-pass membrane protein</topology>
    </subcellularLocation>
</comment>
<dbReference type="Gene3D" id="1.10.150.130">
    <property type="match status" value="1"/>
</dbReference>
<evidence type="ECO:0000256" key="4">
    <source>
        <dbReference type="ARBA" id="ARBA00023125"/>
    </source>
</evidence>
<feature type="transmembrane region" description="Helical" evidence="7">
    <location>
        <begin position="664"/>
        <end position="688"/>
    </location>
</feature>
<keyword evidence="4" id="KW-0238">DNA-binding</keyword>
<dbReference type="InterPro" id="IPR043502">
    <property type="entry name" value="DNA/RNA_pol_sf"/>
</dbReference>
<keyword evidence="2 7" id="KW-0812">Transmembrane</keyword>
<keyword evidence="8" id="KW-0732">Signal</keyword>
<feature type="transmembrane region" description="Helical" evidence="7">
    <location>
        <begin position="517"/>
        <end position="539"/>
    </location>
</feature>
<dbReference type="WBParaSite" id="maker-uti_cns_0010352-snap-gene-0.6-mRNA-1">
    <property type="protein sequence ID" value="maker-uti_cns_0010352-snap-gene-0.6-mRNA-1"/>
    <property type="gene ID" value="maker-uti_cns_0010352-snap-gene-0.6"/>
</dbReference>
<dbReference type="GO" id="GO:0003677">
    <property type="term" value="F:DNA binding"/>
    <property type="evidence" value="ECO:0007669"/>
    <property type="project" value="UniProtKB-KW"/>
</dbReference>
<dbReference type="InterPro" id="IPR052055">
    <property type="entry name" value="Hepadnavirus_pol/RT"/>
</dbReference>
<evidence type="ECO:0000256" key="3">
    <source>
        <dbReference type="ARBA" id="ARBA00022989"/>
    </source>
</evidence>
<evidence type="ECO:0000256" key="7">
    <source>
        <dbReference type="SAM" id="Phobius"/>
    </source>
</evidence>
<name>A0A1I8I7S1_9PLAT</name>
<keyword evidence="3 7" id="KW-1133">Transmembrane helix</keyword>
<dbReference type="InterPro" id="IPR018499">
    <property type="entry name" value="Tetraspanin/Peripherin"/>
</dbReference>
<dbReference type="GO" id="GO:0016020">
    <property type="term" value="C:membrane"/>
    <property type="evidence" value="ECO:0007669"/>
    <property type="project" value="UniProtKB-SubCell"/>
</dbReference>
<dbReference type="PANTHER" id="PTHR33050">
    <property type="entry name" value="REVERSE TRANSCRIPTASE DOMAIN-CONTAINING PROTEIN"/>
    <property type="match status" value="1"/>
</dbReference>
<evidence type="ECO:0000256" key="8">
    <source>
        <dbReference type="SAM" id="SignalP"/>
    </source>
</evidence>
<feature type="region of interest" description="Disordered" evidence="6">
    <location>
        <begin position="741"/>
        <end position="762"/>
    </location>
</feature>
<feature type="transmembrane region" description="Helical" evidence="7">
    <location>
        <begin position="487"/>
        <end position="510"/>
    </location>
</feature>
<keyword evidence="5 7" id="KW-0472">Membrane</keyword>
<dbReference type="Pfam" id="PF00335">
    <property type="entry name" value="Tetraspanin"/>
    <property type="match status" value="1"/>
</dbReference>
<evidence type="ECO:0000313" key="9">
    <source>
        <dbReference type="Proteomes" id="UP000095280"/>
    </source>
</evidence>
<evidence type="ECO:0000256" key="1">
    <source>
        <dbReference type="ARBA" id="ARBA00004141"/>
    </source>
</evidence>
<organism evidence="9 10">
    <name type="scientific">Macrostomum lignano</name>
    <dbReference type="NCBI Taxonomy" id="282301"/>
    <lineage>
        <taxon>Eukaryota</taxon>
        <taxon>Metazoa</taxon>
        <taxon>Spiralia</taxon>
        <taxon>Lophotrochozoa</taxon>
        <taxon>Platyhelminthes</taxon>
        <taxon>Rhabditophora</taxon>
        <taxon>Macrostomorpha</taxon>
        <taxon>Macrostomida</taxon>
        <taxon>Macrostomidae</taxon>
        <taxon>Macrostomum</taxon>
    </lineage>
</organism>
<dbReference type="SUPFAM" id="SSF56672">
    <property type="entry name" value="DNA/RNA polymerases"/>
    <property type="match status" value="1"/>
</dbReference>
<evidence type="ECO:0000256" key="2">
    <source>
        <dbReference type="ARBA" id="ARBA00022692"/>
    </source>
</evidence>
<dbReference type="InterPro" id="IPR010998">
    <property type="entry name" value="Integrase_recombinase_N"/>
</dbReference>
<proteinExistence type="predicted"/>
<evidence type="ECO:0000256" key="6">
    <source>
        <dbReference type="SAM" id="MobiDB-lite"/>
    </source>
</evidence>
<keyword evidence="9" id="KW-1185">Reference proteome</keyword>
<dbReference type="InterPro" id="IPR008952">
    <property type="entry name" value="Tetraspanin_EC2_sf"/>
</dbReference>
<dbReference type="SUPFAM" id="SSF48652">
    <property type="entry name" value="Tetraspanin"/>
    <property type="match status" value="1"/>
</dbReference>
<evidence type="ECO:0000313" key="10">
    <source>
        <dbReference type="WBParaSite" id="maker-uti_cns_0010352-snap-gene-0.6-mRNA-1"/>
    </source>
</evidence>
<feature type="signal peptide" evidence="8">
    <location>
        <begin position="1"/>
        <end position="17"/>
    </location>
</feature>
<accession>A0A1I8I7S1</accession>
<sequence length="1593" mass="177742">ILLLLGALLIFYHKRQQDEDIPHSGRAATTDKLYGIRRLWGTFVSQLRHPVLSGPYLCVEETLVVFLGFLENCRGLRDWTPNGRNGAKLFLLTSAGNPEIQDDMDLRYVFDAEICTGKGHCCPLLLHHRNPILGWPRAQRCGVALKWKRWPIGWLRFSAFLSSRLDVIIDNCIAKYNRSHIGFPLNKTLPKSWNDSSLFEFGQNFTRRMFLSNEFDPIEGVNYLCDVTRTPIEGSRRWSPVDVLDPESTGFPRIEIENLQEVQHTLENFDGDTWLELEDLASQLPQSMRCWKFRQEQQARNWQKKFGNWQPSWIFMSVVFSRHTSRTYRVLLRLSDLPNGNPFGFHDAGLRRLHAYYSSSKKYKELSGASCPADLLLVSSTAFWSSWKPCFRLSRLLMAPLQMLLRSVIVDVVATAQPRFKQEQSIIGLLLVAIGAIFAFVLGLLSGTLASTLESMMGSFSSSLKEYGVEINLSELLGGMSEITGSVGWGFLVLGVVLIVLSCIGCCGACCTVRGCLIIYAVMVGIMLIGQVIVISIWFSSNNLFKENARSAMEESLKKFTGISSKNIQSLLQNLVHVFVGCCGVTNGTDFQTMSPDWNRTYSVSGYSFNLTYPLTCCKFDLSTFKPKDEYCPYNNTTPETSNYKKGCYEAIFTFIDDYLPLDYLFYGLGGVLGFQCLLIVGVVILLVHDQKDNGKPMNWRPGFSRDCLIEILIDLGMTRSAAKRGSKKNMATRILELRDAEQPADRGRSRSSGPAAVTGPDVERKILEAERRIHLLKLQREERQLRTELGMDNQAAQGFTPAASAGSEYWVIGNARILDHMLSRGKLLSVRPDGSIDVTQLRQYLAFNIQLAELAEAGFATTKLMRFDEAYRINQHQYGFHWGTESVQLLAKHILAPGESTTCLENRELIEAAIKKEISNGRYVTTSFKPAIVSPLGTVPKSSGGLRIIHDASVPECHSINSYRTAKQKLKFSTVSELTRMLRPGWYMAKVDLMDAYQSCPISTRCFGATGIKWTFSGDTKPTYIIDTALGFGPSASVEVFHRLSQAVKQCNEAFFALLALLRDLGLAINWKKVVEPCQSLIFLGIKIDTSLGTLSLPQEKLQELRDILDTHLSHSRVSKRQLQRLCAKLGWFCEVARSGRCFLRDLIDLCNSLAKPHHKLKIDATVRFELVFWSSATDGPAGLELWPQPGSRIVVETDACLKGGAAIFSDDCDGAFKGLPINHLEAIVPLIFIVRFRDRLPNSEVTFYTDNTAVVGMIRRGTSGCPAMRRLMRSAVLTALRLKIRFNIFHVPGSRRAIPSQLASWLAFAAQLGFDPVHAAGEQVAMYIAHLWQQRRLRSSQSFRPYLHAVAWLQRLHGVPVSAQSSLVQATLWGVQRDIGSVPRPKAGLSPKALLRLRPRMEVGSPVGASMWCCLLVGFYGMLRCANLCAQSLRGAGTPRDSAVLTSDVSLQRDGFWVLIRQIHRVWIPRLKPSSGARLDLCPFEALLRHLQLNSPAPRVVICSHFAKVMSCCRLLAISSAGCSSELARQPGSTHSLRRGGATSFLKSGAMAKRSGPPLSCADFSFPTLDPGFLALFSAFRLLFSDPGADL</sequence>
<dbReference type="SUPFAM" id="SSF47823">
    <property type="entry name" value="lambda integrase-like, N-terminal domain"/>
    <property type="match status" value="1"/>
</dbReference>
<reference evidence="10" key="1">
    <citation type="submission" date="2016-11" db="UniProtKB">
        <authorList>
            <consortium name="WormBaseParasite"/>
        </authorList>
    </citation>
    <scope>IDENTIFICATION</scope>
</reference>
<feature type="transmembrane region" description="Helical" evidence="7">
    <location>
        <begin position="426"/>
        <end position="450"/>
    </location>
</feature>
<feature type="chain" id="PRO_5009320765" evidence="8">
    <location>
        <begin position="18"/>
        <end position="1593"/>
    </location>
</feature>